<evidence type="ECO:0000313" key="3">
    <source>
        <dbReference type="Proteomes" id="UP000694421"/>
    </source>
</evidence>
<dbReference type="PANTHER" id="PTHR23232:SF158">
    <property type="entry name" value="KRAB DOMAIN-CONTAINING PROTEIN 5"/>
    <property type="match status" value="1"/>
</dbReference>
<dbReference type="GO" id="GO:0006355">
    <property type="term" value="P:regulation of DNA-templated transcription"/>
    <property type="evidence" value="ECO:0007669"/>
    <property type="project" value="InterPro"/>
</dbReference>
<reference evidence="2" key="2">
    <citation type="submission" date="2025-09" db="UniProtKB">
        <authorList>
            <consortium name="Ensembl"/>
        </authorList>
    </citation>
    <scope>IDENTIFICATION</scope>
</reference>
<dbReference type="Proteomes" id="UP000694421">
    <property type="component" value="Unplaced"/>
</dbReference>
<protein>
    <recommendedName>
        <fullName evidence="1">KRAB domain-containing protein</fullName>
    </recommendedName>
</protein>
<proteinExistence type="predicted"/>
<evidence type="ECO:0000259" key="1">
    <source>
        <dbReference type="PROSITE" id="PS50805"/>
    </source>
</evidence>
<dbReference type="PROSITE" id="PS50805">
    <property type="entry name" value="KRAB"/>
    <property type="match status" value="1"/>
</dbReference>
<dbReference type="Ensembl" id="ENSSMRT00000031375.1">
    <property type="protein sequence ID" value="ENSSMRP00000026850.1"/>
    <property type="gene ID" value="ENSSMRG00000020725.1"/>
</dbReference>
<dbReference type="SUPFAM" id="SSF109640">
    <property type="entry name" value="KRAB domain (Kruppel-associated box)"/>
    <property type="match status" value="1"/>
</dbReference>
<keyword evidence="3" id="KW-1185">Reference proteome</keyword>
<dbReference type="SMART" id="SM00349">
    <property type="entry name" value="KRAB"/>
    <property type="match status" value="1"/>
</dbReference>
<dbReference type="PANTHER" id="PTHR23232">
    <property type="entry name" value="KRAB DOMAIN C2H2 ZINC FINGER"/>
    <property type="match status" value="1"/>
</dbReference>
<dbReference type="InterPro" id="IPR050169">
    <property type="entry name" value="Krueppel_C2H2_ZnF"/>
</dbReference>
<dbReference type="Gene3D" id="6.10.140.140">
    <property type="match status" value="1"/>
</dbReference>
<accession>A0A8D0KMJ2</accession>
<dbReference type="AlphaFoldDB" id="A0A8D0KMJ2"/>
<dbReference type="InterPro" id="IPR036051">
    <property type="entry name" value="KRAB_dom_sf"/>
</dbReference>
<feature type="domain" description="KRAB" evidence="1">
    <location>
        <begin position="5"/>
        <end position="73"/>
    </location>
</feature>
<name>A0A8D0KMJ2_SALMN</name>
<organism evidence="2 3">
    <name type="scientific">Salvator merianae</name>
    <name type="common">Argentine black and white tegu</name>
    <name type="synonym">Tupinambis merianae</name>
    <dbReference type="NCBI Taxonomy" id="96440"/>
    <lineage>
        <taxon>Eukaryota</taxon>
        <taxon>Metazoa</taxon>
        <taxon>Chordata</taxon>
        <taxon>Craniata</taxon>
        <taxon>Vertebrata</taxon>
        <taxon>Euteleostomi</taxon>
        <taxon>Lepidosauria</taxon>
        <taxon>Squamata</taxon>
        <taxon>Bifurcata</taxon>
        <taxon>Unidentata</taxon>
        <taxon>Episquamata</taxon>
        <taxon>Laterata</taxon>
        <taxon>Teiioidea</taxon>
        <taxon>Teiidae</taxon>
        <taxon>Salvator</taxon>
    </lineage>
</organism>
<dbReference type="Pfam" id="PF01352">
    <property type="entry name" value="KRAB"/>
    <property type="match status" value="1"/>
</dbReference>
<dbReference type="CDD" id="cd07765">
    <property type="entry name" value="KRAB_A-box"/>
    <property type="match status" value="1"/>
</dbReference>
<evidence type="ECO:0000313" key="2">
    <source>
        <dbReference type="Ensembl" id="ENSSMRP00000026850.1"/>
    </source>
</evidence>
<dbReference type="OMA" id="CAFSIES"/>
<dbReference type="GeneTree" id="ENSGT00960000189292"/>
<sequence length="73" mass="8161">MALEGLFEDVALHFTEEEWVLLEPGQRALHQEVMEENYKSLAFLGEDTLDPDGNMLKSVPGILSRIAAPLFTS</sequence>
<dbReference type="InterPro" id="IPR001909">
    <property type="entry name" value="KRAB"/>
</dbReference>
<reference evidence="2" key="1">
    <citation type="submission" date="2025-08" db="UniProtKB">
        <authorList>
            <consortium name="Ensembl"/>
        </authorList>
    </citation>
    <scope>IDENTIFICATION</scope>
</reference>